<proteinExistence type="predicted"/>
<evidence type="ECO:0000256" key="2">
    <source>
        <dbReference type="ARBA" id="ARBA00022692"/>
    </source>
</evidence>
<gene>
    <name evidence="7" type="ORF">MSPICULIGERA_LOCUS18699</name>
</gene>
<dbReference type="SUPFAM" id="SSF81321">
    <property type="entry name" value="Family A G protein-coupled receptor-like"/>
    <property type="match status" value="1"/>
</dbReference>
<keyword evidence="3 5" id="KW-1133">Transmembrane helix</keyword>
<evidence type="ECO:0000256" key="4">
    <source>
        <dbReference type="ARBA" id="ARBA00023136"/>
    </source>
</evidence>
<feature type="transmembrane region" description="Helical" evidence="5">
    <location>
        <begin position="89"/>
        <end position="113"/>
    </location>
</feature>
<dbReference type="GO" id="GO:0016020">
    <property type="term" value="C:membrane"/>
    <property type="evidence" value="ECO:0007669"/>
    <property type="project" value="UniProtKB-SubCell"/>
</dbReference>
<evidence type="ECO:0000313" key="8">
    <source>
        <dbReference type="Proteomes" id="UP001177023"/>
    </source>
</evidence>
<protein>
    <recommendedName>
        <fullName evidence="6">G-protein coupled receptors family 1 profile domain-containing protein</fullName>
    </recommendedName>
</protein>
<keyword evidence="8" id="KW-1185">Reference proteome</keyword>
<evidence type="ECO:0000256" key="1">
    <source>
        <dbReference type="ARBA" id="ARBA00004370"/>
    </source>
</evidence>
<feature type="transmembrane region" description="Helical" evidence="5">
    <location>
        <begin position="48"/>
        <end position="69"/>
    </location>
</feature>
<evidence type="ECO:0000256" key="3">
    <source>
        <dbReference type="ARBA" id="ARBA00022989"/>
    </source>
</evidence>
<evidence type="ECO:0000259" key="6">
    <source>
        <dbReference type="PROSITE" id="PS50262"/>
    </source>
</evidence>
<comment type="subcellular location">
    <subcellularLocation>
        <location evidence="1">Membrane</location>
    </subcellularLocation>
</comment>
<keyword evidence="2 5" id="KW-0812">Transmembrane</keyword>
<dbReference type="AlphaFoldDB" id="A0AA36G9G8"/>
<sequence length="151" mass="17448">MFLSTLIMVPIIITVFLYIRIVCFISKTYTVLNTMNVGKEKSESTSKLVNTALVIVISFLFGYGVFSIFSPLVCKYDCPFEMDYNNSLMVMIGFFQADLVVLKLVANPFIYTLRMGCFREGIRALARHFHIKVFKEARRCRPLIAYELELR</sequence>
<evidence type="ECO:0000256" key="5">
    <source>
        <dbReference type="SAM" id="Phobius"/>
    </source>
</evidence>
<feature type="non-terminal residue" evidence="7">
    <location>
        <position position="151"/>
    </location>
</feature>
<keyword evidence="4 5" id="KW-0472">Membrane</keyword>
<reference evidence="7" key="1">
    <citation type="submission" date="2023-06" db="EMBL/GenBank/DDBJ databases">
        <authorList>
            <person name="Delattre M."/>
        </authorList>
    </citation>
    <scope>NUCLEOTIDE SEQUENCE</scope>
    <source>
        <strain evidence="7">AF72</strain>
    </source>
</reference>
<evidence type="ECO:0000313" key="7">
    <source>
        <dbReference type="EMBL" id="CAJ0580501.1"/>
    </source>
</evidence>
<organism evidence="7 8">
    <name type="scientific">Mesorhabditis spiculigera</name>
    <dbReference type="NCBI Taxonomy" id="96644"/>
    <lineage>
        <taxon>Eukaryota</taxon>
        <taxon>Metazoa</taxon>
        <taxon>Ecdysozoa</taxon>
        <taxon>Nematoda</taxon>
        <taxon>Chromadorea</taxon>
        <taxon>Rhabditida</taxon>
        <taxon>Rhabditina</taxon>
        <taxon>Rhabditomorpha</taxon>
        <taxon>Rhabditoidea</taxon>
        <taxon>Rhabditidae</taxon>
        <taxon>Mesorhabditinae</taxon>
        <taxon>Mesorhabditis</taxon>
    </lineage>
</organism>
<name>A0AA36G9G8_9BILA</name>
<dbReference type="Gene3D" id="1.20.1070.10">
    <property type="entry name" value="Rhodopsin 7-helix transmembrane proteins"/>
    <property type="match status" value="1"/>
</dbReference>
<dbReference type="EMBL" id="CATQJA010002659">
    <property type="protein sequence ID" value="CAJ0580501.1"/>
    <property type="molecule type" value="Genomic_DNA"/>
</dbReference>
<comment type="caution">
    <text evidence="7">The sequence shown here is derived from an EMBL/GenBank/DDBJ whole genome shotgun (WGS) entry which is preliminary data.</text>
</comment>
<dbReference type="PROSITE" id="PS50262">
    <property type="entry name" value="G_PROTEIN_RECEP_F1_2"/>
    <property type="match status" value="1"/>
</dbReference>
<dbReference type="InterPro" id="IPR017452">
    <property type="entry name" value="GPCR_Rhodpsn_7TM"/>
</dbReference>
<feature type="domain" description="G-protein coupled receptors family 1 profile" evidence="6">
    <location>
        <begin position="1"/>
        <end position="111"/>
    </location>
</feature>
<dbReference type="Proteomes" id="UP001177023">
    <property type="component" value="Unassembled WGS sequence"/>
</dbReference>
<feature type="transmembrane region" description="Helical" evidence="5">
    <location>
        <begin position="6"/>
        <end position="27"/>
    </location>
</feature>
<accession>A0AA36G9G8</accession>